<dbReference type="PANTHER" id="PTHR30006:SF15">
    <property type="entry name" value="IRON-UTILIZATION PERIPLASMIC PROTEIN"/>
    <property type="match status" value="1"/>
</dbReference>
<evidence type="ECO:0000256" key="1">
    <source>
        <dbReference type="ARBA" id="ARBA00008520"/>
    </source>
</evidence>
<evidence type="ECO:0000313" key="5">
    <source>
        <dbReference type="EMBL" id="XAN08872.1"/>
    </source>
</evidence>
<keyword evidence="6" id="KW-1185">Reference proteome</keyword>
<dbReference type="RefSeq" id="WP_425310303.1">
    <property type="nucleotide sequence ID" value="NZ_CP154795.1"/>
</dbReference>
<gene>
    <name evidence="5" type="ORF">AADG42_16670</name>
</gene>
<organism evidence="5 6">
    <name type="scientific">Ammonicoccus fulvus</name>
    <dbReference type="NCBI Taxonomy" id="3138240"/>
    <lineage>
        <taxon>Bacteria</taxon>
        <taxon>Bacillati</taxon>
        <taxon>Actinomycetota</taxon>
        <taxon>Actinomycetes</taxon>
        <taxon>Propionibacteriales</taxon>
        <taxon>Propionibacteriaceae</taxon>
        <taxon>Ammonicoccus</taxon>
    </lineage>
</organism>
<keyword evidence="2" id="KW-0410">Iron transport</keyword>
<keyword evidence="2" id="KW-0406">Ion transport</keyword>
<evidence type="ECO:0000256" key="3">
    <source>
        <dbReference type="ARBA" id="ARBA00022729"/>
    </source>
</evidence>
<reference evidence="5 6" key="1">
    <citation type="submission" date="2024-04" db="EMBL/GenBank/DDBJ databases">
        <title>Isolation of an actinomycete strain from pig manure.</title>
        <authorList>
            <person name="Gong T."/>
            <person name="Yu Z."/>
            <person name="An M."/>
            <person name="Wei C."/>
            <person name="Yang W."/>
            <person name="Liu L."/>
        </authorList>
    </citation>
    <scope>NUCLEOTIDE SEQUENCE [LARGE SCALE GENOMIC DNA]</scope>
    <source>
        <strain evidence="5 6">ZF39</strain>
    </source>
</reference>
<dbReference type="Pfam" id="PF13343">
    <property type="entry name" value="SBP_bac_6"/>
    <property type="match status" value="1"/>
</dbReference>
<dbReference type="Gene3D" id="3.40.190.10">
    <property type="entry name" value="Periplasmic binding protein-like II"/>
    <property type="match status" value="2"/>
</dbReference>
<evidence type="ECO:0000256" key="2">
    <source>
        <dbReference type="ARBA" id="ARBA00022496"/>
    </source>
</evidence>
<dbReference type="SUPFAM" id="SSF53850">
    <property type="entry name" value="Periplasmic binding protein-like II"/>
    <property type="match status" value="1"/>
</dbReference>
<evidence type="ECO:0000313" key="6">
    <source>
        <dbReference type="Proteomes" id="UP001442841"/>
    </source>
</evidence>
<dbReference type="PANTHER" id="PTHR30006">
    <property type="entry name" value="THIAMINE-BINDING PERIPLASMIC PROTEIN-RELATED"/>
    <property type="match status" value="1"/>
</dbReference>
<feature type="signal peptide" evidence="4">
    <location>
        <begin position="1"/>
        <end position="19"/>
    </location>
</feature>
<dbReference type="PIRSF" id="PIRSF002825">
    <property type="entry name" value="CfbpA"/>
    <property type="match status" value="1"/>
</dbReference>
<name>A0ABZ3FRZ3_9ACTN</name>
<dbReference type="InterPro" id="IPR026045">
    <property type="entry name" value="Ferric-bd"/>
</dbReference>
<accession>A0ABZ3FRZ3</accession>
<evidence type="ECO:0000256" key="4">
    <source>
        <dbReference type="SAM" id="SignalP"/>
    </source>
</evidence>
<keyword evidence="2" id="KW-0408">Iron</keyword>
<keyword evidence="2" id="KW-0813">Transport</keyword>
<dbReference type="CDD" id="cd13543">
    <property type="entry name" value="PBP2_Fbp"/>
    <property type="match status" value="1"/>
</dbReference>
<proteinExistence type="inferred from homology"/>
<dbReference type="Proteomes" id="UP001442841">
    <property type="component" value="Chromosome"/>
</dbReference>
<feature type="chain" id="PRO_5047275452" evidence="4">
    <location>
        <begin position="20"/>
        <end position="351"/>
    </location>
</feature>
<protein>
    <submittedName>
        <fullName evidence="5">Iron ABC transporter substrate-binding protein</fullName>
    </submittedName>
</protein>
<comment type="similarity">
    <text evidence="1">Belongs to the bacterial solute-binding protein 1 family.</text>
</comment>
<sequence length="351" mass="37275">MKRTFLAVAAALTSAVMLAGCSSGSSSAPAAGASESAAGDADGALVLYVGRSEKLVGPLLDKLEAEVGRDVEVQYAGTAELAAKLMEEGDRSPADVYFSQDAGALGALKKNDMLRPLADETVAGIDQTWVDADKTWVATSGRARVVAYNPEVTPAGADLKSVDDLLKPEFVDKIGYAPTNASFQSFVTALRVAKGEDGAKKWLQDFKALNPKVYANNNAALEAVERGEVGLGLINHYYWYKFADGKNPADVKSKLTFFPASDPAGLINVAGAGILKSTKKPEAAEKAIAFLLSEESQKYFADDTAEYPVRSDITPKYDLKPLDLSDASKIDLNDLDSLDATQAMMRDVGMI</sequence>
<keyword evidence="3 4" id="KW-0732">Signal</keyword>
<dbReference type="EMBL" id="CP154795">
    <property type="protein sequence ID" value="XAN08872.1"/>
    <property type="molecule type" value="Genomic_DNA"/>
</dbReference>
<dbReference type="PROSITE" id="PS51257">
    <property type="entry name" value="PROKAR_LIPOPROTEIN"/>
    <property type="match status" value="1"/>
</dbReference>